<dbReference type="SUPFAM" id="SSF54928">
    <property type="entry name" value="RNA-binding domain, RBD"/>
    <property type="match status" value="1"/>
</dbReference>
<feature type="region of interest" description="Disordered" evidence="5">
    <location>
        <begin position="428"/>
        <end position="513"/>
    </location>
</feature>
<sequence length="913" mass="103062">MLPSSRWEETGSRSGEGSDLSHRLAELRNQLQNSALYRPGHGKRREHERHERHDRERERRRPERHSDRREFDRHGGNGASRVHGSRRHRSRRSESHREGRHRRRKPAFTLQEISDMARGDATSSGRHSRRDAWRWDSSWADKKTNSVHTVEDNNLPALQRHARWNRSQRHFRASRSRSRRYPKQANQLCKDDETEEREEFRNKDDRNRGYGYGYGRGQESQLPPPQPEAALDHQEELDQEELDQEEQELEEEDQEEEEEYEEDELADDLRSDGPEHHREERRLLQERLKQAQQELEHFRQQELQETGQVEVIGSGQSMSPRTPMEEIPDFSLDEDDEADAEGEDEVEGSLVDEGDEVAHVDPYELADSDDGELFAALERAAKEQEAGGDAKDAEVFEAPTAEGTERAAPDLGLLREKLAEVKPKILAALGPKTEAQDVPKAPEQPVDAPKPATTPAVVSQAPAPKEVARPHSQSAPHVQNQTTKRPVAKPAERNGATPTATPSAPSRAKKPRVVNDSALVAGWHALLTRTRRHPDFPAEYTSCFGNEGKNWLKASRLKGRFVLGIDCEMVYAKDDKDALARVSVVSCSGVIYDAHVQKKAEDVLDYRTRISGVEAHHLLPENGALPFDQVQREVLDLISVETILVGHSLHKDLRALKIQHAKIVDTALIFAVEGGSHRRRHKLNSLVTLMRRQVPTLQPVRPGAHDPRQDAQWALQLALYEASIHPSTTKPLKLLSFPKTIFLSEIPKGTTSKELGAFFAHGACAEVNFHLQPETGSWLGTTTVTFGSQAERDKAFNDLPRFVRVYVGPLRDWAGRTDLAKMQAQLKEHFLKFGRVRSCRVMCPRAFPGQSALPFGLLECHPTAARVVLTNRQAQSFPGHRSLFKVSLAEAEANETRCAVPLSKHGSFLARLG</sequence>
<feature type="region of interest" description="Disordered" evidence="5">
    <location>
        <begin position="381"/>
        <end position="409"/>
    </location>
</feature>
<feature type="compositionally biased region" description="Basic and acidic residues" evidence="5">
    <location>
        <begin position="198"/>
        <end position="208"/>
    </location>
</feature>
<dbReference type="PANTHER" id="PTHR12801">
    <property type="entry name" value="RNA EXONUCLEASE REXO1 / RECO3 FAMILY MEMBER-RELATED"/>
    <property type="match status" value="1"/>
</dbReference>
<evidence type="ECO:0000259" key="6">
    <source>
        <dbReference type="SMART" id="SM00479"/>
    </source>
</evidence>
<dbReference type="SUPFAM" id="SSF53098">
    <property type="entry name" value="Ribonuclease H-like"/>
    <property type="match status" value="1"/>
</dbReference>
<feature type="compositionally biased region" description="Polar residues" evidence="5">
    <location>
        <begin position="471"/>
        <end position="484"/>
    </location>
</feature>
<feature type="compositionally biased region" description="Basic and acidic residues" evidence="5">
    <location>
        <begin position="1"/>
        <end position="11"/>
    </location>
</feature>
<keyword evidence="2" id="KW-0540">Nuclease</keyword>
<feature type="compositionally biased region" description="Acidic residues" evidence="5">
    <location>
        <begin position="326"/>
        <end position="355"/>
    </location>
</feature>
<dbReference type="InterPro" id="IPR035979">
    <property type="entry name" value="RBD_domain_sf"/>
</dbReference>
<evidence type="ECO:0000256" key="1">
    <source>
        <dbReference type="ARBA" id="ARBA00022552"/>
    </source>
</evidence>
<keyword evidence="1" id="KW-0698">rRNA processing</keyword>
<dbReference type="SMART" id="SM00479">
    <property type="entry name" value="EXOIII"/>
    <property type="match status" value="1"/>
</dbReference>
<feature type="compositionally biased region" description="Basic and acidic residues" evidence="5">
    <location>
        <begin position="130"/>
        <end position="144"/>
    </location>
</feature>
<dbReference type="InterPro" id="IPR036397">
    <property type="entry name" value="RNaseH_sf"/>
</dbReference>
<evidence type="ECO:0000256" key="5">
    <source>
        <dbReference type="SAM" id="MobiDB-lite"/>
    </source>
</evidence>
<feature type="compositionally biased region" description="Basic and acidic residues" evidence="5">
    <location>
        <begin position="267"/>
        <end position="302"/>
    </location>
</feature>
<dbReference type="InterPro" id="IPR012337">
    <property type="entry name" value="RNaseH-like_sf"/>
</dbReference>
<feature type="compositionally biased region" description="Acidic residues" evidence="5">
    <location>
        <begin position="237"/>
        <end position="266"/>
    </location>
</feature>
<evidence type="ECO:0000313" key="8">
    <source>
        <dbReference type="Proteomes" id="UP001642464"/>
    </source>
</evidence>
<reference evidence="7 8" key="1">
    <citation type="submission" date="2024-02" db="EMBL/GenBank/DDBJ databases">
        <authorList>
            <person name="Chen Y."/>
            <person name="Shah S."/>
            <person name="Dougan E. K."/>
            <person name="Thang M."/>
            <person name="Chan C."/>
        </authorList>
    </citation>
    <scope>NUCLEOTIDE SEQUENCE [LARGE SCALE GENOMIC DNA]</scope>
</reference>
<evidence type="ECO:0000256" key="4">
    <source>
        <dbReference type="ARBA" id="ARBA00025599"/>
    </source>
</evidence>
<gene>
    <name evidence="7" type="ORF">SCF082_LOCUS16682</name>
</gene>
<keyword evidence="8" id="KW-1185">Reference proteome</keyword>
<keyword evidence="3" id="KW-0378">Hydrolase</keyword>
<evidence type="ECO:0000256" key="3">
    <source>
        <dbReference type="ARBA" id="ARBA00022801"/>
    </source>
</evidence>
<comment type="caution">
    <text evidence="7">The sequence shown here is derived from an EMBL/GenBank/DDBJ whole genome shotgun (WGS) entry which is preliminary data.</text>
</comment>
<dbReference type="PANTHER" id="PTHR12801:SF45">
    <property type="entry name" value="RNA EXONUCLEASE 4"/>
    <property type="match status" value="1"/>
</dbReference>
<dbReference type="Gene3D" id="3.30.420.10">
    <property type="entry name" value="Ribonuclease H-like superfamily/Ribonuclease H"/>
    <property type="match status" value="1"/>
</dbReference>
<dbReference type="InterPro" id="IPR047021">
    <property type="entry name" value="REXO1/3/4-like"/>
</dbReference>
<feature type="compositionally biased region" description="Basic and acidic residues" evidence="5">
    <location>
        <begin position="381"/>
        <end position="394"/>
    </location>
</feature>
<dbReference type="Proteomes" id="UP001642464">
    <property type="component" value="Unassembled WGS sequence"/>
</dbReference>
<feature type="domain" description="Exonuclease" evidence="6">
    <location>
        <begin position="561"/>
        <end position="727"/>
    </location>
</feature>
<proteinExistence type="predicted"/>
<feature type="compositionally biased region" description="Basic and acidic residues" evidence="5">
    <location>
        <begin position="48"/>
        <end position="75"/>
    </location>
</feature>
<organism evidence="7 8">
    <name type="scientific">Durusdinium trenchii</name>
    <dbReference type="NCBI Taxonomy" id="1381693"/>
    <lineage>
        <taxon>Eukaryota</taxon>
        <taxon>Sar</taxon>
        <taxon>Alveolata</taxon>
        <taxon>Dinophyceae</taxon>
        <taxon>Suessiales</taxon>
        <taxon>Symbiodiniaceae</taxon>
        <taxon>Durusdinium</taxon>
    </lineage>
</organism>
<dbReference type="EMBL" id="CAXAMM010010924">
    <property type="protein sequence ID" value="CAK9024561.1"/>
    <property type="molecule type" value="Genomic_DNA"/>
</dbReference>
<protein>
    <submittedName>
        <fullName evidence="7">Small RNA degrading nuclease 3</fullName>
    </submittedName>
</protein>
<comment type="function">
    <text evidence="4">Exoribonuclease involved in ribosome biosynthesis. Involved in the processing of ITS1, the internal transcribed spacer localized between the 18S and 5.8S rRNAs.</text>
</comment>
<evidence type="ECO:0000256" key="2">
    <source>
        <dbReference type="ARBA" id="ARBA00022722"/>
    </source>
</evidence>
<name>A0ABP0KD70_9DINO</name>
<accession>A0ABP0KD70</accession>
<dbReference type="InterPro" id="IPR013520">
    <property type="entry name" value="Ribonucl_H"/>
</dbReference>
<evidence type="ECO:0000313" key="7">
    <source>
        <dbReference type="EMBL" id="CAK9024561.1"/>
    </source>
</evidence>
<feature type="compositionally biased region" description="Basic residues" evidence="5">
    <location>
        <begin position="160"/>
        <end position="182"/>
    </location>
</feature>
<feature type="region of interest" description="Disordered" evidence="5">
    <location>
        <begin position="1"/>
        <end position="356"/>
    </location>
</feature>